<dbReference type="GO" id="GO:0140825">
    <property type="term" value="F:lactoperoxidase activity"/>
    <property type="evidence" value="ECO:0007669"/>
    <property type="project" value="UniProtKB-EC"/>
</dbReference>
<evidence type="ECO:0000313" key="15">
    <source>
        <dbReference type="Proteomes" id="UP000631114"/>
    </source>
</evidence>
<protein>
    <recommendedName>
        <fullName evidence="13">Plant heme peroxidase family profile domain-containing protein</fullName>
    </recommendedName>
</protein>
<dbReference type="Proteomes" id="UP000631114">
    <property type="component" value="Unassembled WGS sequence"/>
</dbReference>
<sequence>MNAATLSKHRWRVLNNENSIWERTFRSLYKWGVFNQDAGTEKVKRSYFWKGEVNRMQAVKDGYTWKLGDGSSIYIFTESSLDGISAWFKGDAECIKRISDGIGYYSKVGNEKTRHRRIFIAAYKHSHQLLQVLHRRSSYHSYYLLLTTASISVQGQDTRAGFYPRTCAKVEFIIRSAVQSNFESEPSIAPGLLRMHFHDCFVFQGCDASIFTFRGENCTTQSLIKGMRCQ</sequence>
<dbReference type="PANTHER" id="PTHR31235">
    <property type="entry name" value="PEROXIDASE 25-RELATED"/>
    <property type="match status" value="1"/>
</dbReference>
<evidence type="ECO:0000256" key="7">
    <source>
        <dbReference type="ARBA" id="ARBA00023004"/>
    </source>
</evidence>
<feature type="disulfide bond" evidence="11">
    <location>
        <begin position="200"/>
        <end position="206"/>
    </location>
</feature>
<evidence type="ECO:0000256" key="3">
    <source>
        <dbReference type="ARBA" id="ARBA00022559"/>
    </source>
</evidence>
<keyword evidence="5 9" id="KW-0479">Metal-binding</keyword>
<keyword evidence="4" id="KW-0349">Heme</keyword>
<dbReference type="PROSITE" id="PS50873">
    <property type="entry name" value="PEROXIDASE_4"/>
    <property type="match status" value="1"/>
</dbReference>
<feature type="binding site" evidence="9">
    <location>
        <position position="209"/>
    </location>
    <ligand>
        <name>Ca(2+)</name>
        <dbReference type="ChEBI" id="CHEBI:29108"/>
        <label>1</label>
    </ligand>
</feature>
<keyword evidence="3" id="KW-0575">Peroxidase</keyword>
<keyword evidence="15" id="KW-1185">Reference proteome</keyword>
<keyword evidence="9" id="KW-0106">Calcium</keyword>
<feature type="domain" description="Plant heme peroxidase family profile" evidence="13">
    <location>
        <begin position="157"/>
        <end position="211"/>
    </location>
</feature>
<dbReference type="Gene3D" id="1.10.520.10">
    <property type="match status" value="1"/>
</dbReference>
<dbReference type="InterPro" id="IPR002016">
    <property type="entry name" value="Haem_peroxidase"/>
</dbReference>
<feature type="binding site" evidence="9">
    <location>
        <position position="205"/>
    </location>
    <ligand>
        <name>Ca(2+)</name>
        <dbReference type="ChEBI" id="CHEBI:29108"/>
        <label>1</label>
    </ligand>
</feature>
<evidence type="ECO:0000256" key="11">
    <source>
        <dbReference type="PIRSR" id="PIRSR600823-5"/>
    </source>
</evidence>
<dbReference type="InterPro" id="IPR019794">
    <property type="entry name" value="Peroxidases_AS"/>
</dbReference>
<organism evidence="14 15">
    <name type="scientific">Coptis chinensis</name>
    <dbReference type="NCBI Taxonomy" id="261450"/>
    <lineage>
        <taxon>Eukaryota</taxon>
        <taxon>Viridiplantae</taxon>
        <taxon>Streptophyta</taxon>
        <taxon>Embryophyta</taxon>
        <taxon>Tracheophyta</taxon>
        <taxon>Spermatophyta</taxon>
        <taxon>Magnoliopsida</taxon>
        <taxon>Ranunculales</taxon>
        <taxon>Ranunculaceae</taxon>
        <taxon>Coptidoideae</taxon>
        <taxon>Coptis</taxon>
    </lineage>
</organism>
<evidence type="ECO:0000256" key="8">
    <source>
        <dbReference type="PIRSR" id="PIRSR600823-1"/>
    </source>
</evidence>
<comment type="catalytic activity">
    <reaction evidence="1">
        <text>2 a phenolic donor + H2O2 = 2 a phenolic radical donor + 2 H2O</text>
        <dbReference type="Rhea" id="RHEA:56136"/>
        <dbReference type="ChEBI" id="CHEBI:15377"/>
        <dbReference type="ChEBI" id="CHEBI:16240"/>
        <dbReference type="ChEBI" id="CHEBI:139520"/>
        <dbReference type="ChEBI" id="CHEBI:139521"/>
        <dbReference type="EC" id="1.11.1.7"/>
    </reaction>
</comment>
<evidence type="ECO:0000259" key="13">
    <source>
        <dbReference type="PROSITE" id="PS50873"/>
    </source>
</evidence>
<keyword evidence="11" id="KW-1015">Disulfide bond</keyword>
<evidence type="ECO:0000256" key="10">
    <source>
        <dbReference type="PIRSR" id="PIRSR600823-4"/>
    </source>
</evidence>
<dbReference type="PROSITE" id="PS00436">
    <property type="entry name" value="PEROXIDASE_2"/>
    <property type="match status" value="1"/>
</dbReference>
<dbReference type="GO" id="GO:0020037">
    <property type="term" value="F:heme binding"/>
    <property type="evidence" value="ECO:0007669"/>
    <property type="project" value="InterPro"/>
</dbReference>
<feature type="site" description="Transition state stabilizer" evidence="10">
    <location>
        <position position="194"/>
    </location>
</feature>
<keyword evidence="6" id="KW-0560">Oxidoreductase</keyword>
<dbReference type="InterPro" id="IPR000823">
    <property type="entry name" value="Peroxidase_pln"/>
</dbReference>
<evidence type="ECO:0000256" key="4">
    <source>
        <dbReference type="ARBA" id="ARBA00022617"/>
    </source>
</evidence>
<dbReference type="EMBL" id="JADFTS010000006">
    <property type="protein sequence ID" value="KAF9599582.1"/>
    <property type="molecule type" value="Genomic_DNA"/>
</dbReference>
<evidence type="ECO:0000256" key="6">
    <source>
        <dbReference type="ARBA" id="ARBA00023002"/>
    </source>
</evidence>
<evidence type="ECO:0000313" key="14">
    <source>
        <dbReference type="EMBL" id="KAF9599582.1"/>
    </source>
</evidence>
<dbReference type="InterPro" id="IPR010255">
    <property type="entry name" value="Haem_peroxidase_sf"/>
</dbReference>
<dbReference type="Pfam" id="PF00141">
    <property type="entry name" value="peroxidase"/>
    <property type="match status" value="1"/>
</dbReference>
<comment type="similarity">
    <text evidence="12">Belongs to the peroxidase family.</text>
</comment>
<evidence type="ECO:0000256" key="1">
    <source>
        <dbReference type="ARBA" id="ARBA00000189"/>
    </source>
</evidence>
<gene>
    <name evidence="14" type="ORF">IFM89_001078</name>
</gene>
<proteinExistence type="inferred from homology"/>
<dbReference type="SUPFAM" id="SSF48113">
    <property type="entry name" value="Heme-dependent peroxidases"/>
    <property type="match status" value="1"/>
</dbReference>
<evidence type="ECO:0000256" key="2">
    <source>
        <dbReference type="ARBA" id="ARBA00001970"/>
    </source>
</evidence>
<feature type="binding site" evidence="9">
    <location>
        <position position="202"/>
    </location>
    <ligand>
        <name>Ca(2+)</name>
        <dbReference type="ChEBI" id="CHEBI:29108"/>
        <label>1</label>
    </ligand>
</feature>
<evidence type="ECO:0000256" key="12">
    <source>
        <dbReference type="RuleBase" id="RU004241"/>
    </source>
</evidence>
<keyword evidence="7" id="KW-0408">Iron</keyword>
<comment type="cofactor">
    <cofactor evidence="9">
        <name>Ca(2+)</name>
        <dbReference type="ChEBI" id="CHEBI:29108"/>
    </cofactor>
    <text evidence="9">Binds 2 calcium ions per subunit.</text>
</comment>
<feature type="active site" description="Proton acceptor" evidence="8">
    <location>
        <position position="198"/>
    </location>
</feature>
<dbReference type="AlphaFoldDB" id="A0A835HJQ1"/>
<comment type="cofactor">
    <cofactor evidence="2">
        <name>heme b</name>
        <dbReference type="ChEBI" id="CHEBI:60344"/>
    </cofactor>
</comment>
<dbReference type="PRINTS" id="PR00461">
    <property type="entry name" value="PLPEROXIDASE"/>
</dbReference>
<feature type="binding site" evidence="9">
    <location>
        <position position="199"/>
    </location>
    <ligand>
        <name>Ca(2+)</name>
        <dbReference type="ChEBI" id="CHEBI:29108"/>
        <label>1</label>
    </ligand>
</feature>
<name>A0A835HJQ1_9MAGN</name>
<comment type="caution">
    <text evidence="14">The sequence shown here is derived from an EMBL/GenBank/DDBJ whole genome shotgun (WGS) entry which is preliminary data.</text>
</comment>
<dbReference type="GO" id="GO:0006979">
    <property type="term" value="P:response to oxidative stress"/>
    <property type="evidence" value="ECO:0007669"/>
    <property type="project" value="InterPro"/>
</dbReference>
<dbReference type="OrthoDB" id="851659at2759"/>
<reference evidence="14 15" key="1">
    <citation type="submission" date="2020-10" db="EMBL/GenBank/DDBJ databases">
        <title>The Coptis chinensis genome and diversification of protoberbering-type alkaloids.</title>
        <authorList>
            <person name="Wang B."/>
            <person name="Shu S."/>
            <person name="Song C."/>
            <person name="Liu Y."/>
        </authorList>
    </citation>
    <scope>NUCLEOTIDE SEQUENCE [LARGE SCALE GENOMIC DNA]</scope>
    <source>
        <strain evidence="14">HL-2020</strain>
        <tissue evidence="14">Leaf</tissue>
    </source>
</reference>
<feature type="binding site" evidence="9">
    <location>
        <position position="207"/>
    </location>
    <ligand>
        <name>Ca(2+)</name>
        <dbReference type="ChEBI" id="CHEBI:29108"/>
        <label>1</label>
    </ligand>
</feature>
<evidence type="ECO:0000256" key="5">
    <source>
        <dbReference type="ARBA" id="ARBA00022723"/>
    </source>
</evidence>
<dbReference type="GO" id="GO:0046872">
    <property type="term" value="F:metal ion binding"/>
    <property type="evidence" value="ECO:0007669"/>
    <property type="project" value="UniProtKB-KW"/>
</dbReference>
<evidence type="ECO:0000256" key="9">
    <source>
        <dbReference type="PIRSR" id="PIRSR600823-3"/>
    </source>
</evidence>
<accession>A0A835HJQ1</accession>